<sequence>MLETVVEAKAASEITCKAFLLRVTAKVKHSRYLRLFSPELGLIECVEKRAFAKIDSDKIYAQFISNKSYYWPEYSYAECKLFRYKNKYYLKDFTLIYHFQALTKNILAYTCSQVFNDLLVDLVTDADQAKKLWPFYLHALYALQKLATSENTIKSAELLSFLAIFILRVLAESGYKPDIDELFKDSSKQAYQFSFAEGKLATNYSVTSNVLPREQTLAEVEKKLNQQTVSFKFSNLLHVVLSCQPEKMANIELSEQLSTKLYDFAKCWLIYSLDRHYESQDALAKLIGEQLEFASLLAKLQAKRKDKNARDIESHKNP</sequence>
<dbReference type="AlphaFoldDB" id="A0A133YHD2"/>
<accession>A0A133YHD2</accession>
<dbReference type="InterPro" id="IPR003717">
    <property type="entry name" value="RecO"/>
</dbReference>
<comment type="caution">
    <text evidence="1">The sequence shown here is derived from an EMBL/GenBank/DDBJ whole genome shotgun (WGS) entry which is preliminary data.</text>
</comment>
<dbReference type="STRING" id="1497955.HMPREF1872_00268"/>
<dbReference type="EMBL" id="LSCV01000002">
    <property type="protein sequence ID" value="KXB42580.1"/>
    <property type="molecule type" value="Genomic_DNA"/>
</dbReference>
<dbReference type="Pfam" id="PF02565">
    <property type="entry name" value="RecO_C"/>
    <property type="match status" value="1"/>
</dbReference>
<protein>
    <submittedName>
        <fullName evidence="1">Putative DNA repair protein RecO</fullName>
    </submittedName>
</protein>
<dbReference type="GO" id="GO:0006281">
    <property type="term" value="P:DNA repair"/>
    <property type="evidence" value="ECO:0007669"/>
    <property type="project" value="InterPro"/>
</dbReference>
<gene>
    <name evidence="1" type="ORF">HMPREF1872_00268</name>
</gene>
<dbReference type="GO" id="GO:0006310">
    <property type="term" value="P:DNA recombination"/>
    <property type="evidence" value="ECO:0007669"/>
    <property type="project" value="InterPro"/>
</dbReference>
<keyword evidence="2" id="KW-1185">Reference proteome</keyword>
<dbReference type="InterPro" id="IPR042242">
    <property type="entry name" value="RecO_C"/>
</dbReference>
<evidence type="ECO:0000313" key="2">
    <source>
        <dbReference type="Proteomes" id="UP000070080"/>
    </source>
</evidence>
<reference evidence="2" key="1">
    <citation type="submission" date="2016-01" db="EMBL/GenBank/DDBJ databases">
        <authorList>
            <person name="Mitreva M."/>
            <person name="Pepin K.H."/>
            <person name="Mihindukulasuriya K.A."/>
            <person name="Fulton R."/>
            <person name="Fronick C."/>
            <person name="O'Laughlin M."/>
            <person name="Miner T."/>
            <person name="Herter B."/>
            <person name="Rosa B.A."/>
            <person name="Cordes M."/>
            <person name="Tomlinson C."/>
            <person name="Wollam A."/>
            <person name="Palsikar V.B."/>
            <person name="Mardis E.R."/>
            <person name="Wilson R.K."/>
        </authorList>
    </citation>
    <scope>NUCLEOTIDE SEQUENCE [LARGE SCALE GENOMIC DNA]</scope>
    <source>
        <strain evidence="2">KA00274</strain>
    </source>
</reference>
<evidence type="ECO:0000313" key="1">
    <source>
        <dbReference type="EMBL" id="KXB42580.1"/>
    </source>
</evidence>
<dbReference type="Gene3D" id="1.20.1440.120">
    <property type="entry name" value="Recombination protein O, C-terminal domain"/>
    <property type="match status" value="1"/>
</dbReference>
<proteinExistence type="predicted"/>
<dbReference type="OrthoDB" id="9797083at2"/>
<organism evidence="1 2">
    <name type="scientific">Amygdalobacter nucleatus</name>
    <dbReference type="NCBI Taxonomy" id="3029274"/>
    <lineage>
        <taxon>Bacteria</taxon>
        <taxon>Bacillati</taxon>
        <taxon>Bacillota</taxon>
        <taxon>Clostridia</taxon>
        <taxon>Eubacteriales</taxon>
        <taxon>Oscillospiraceae</taxon>
        <taxon>Amygdalobacter</taxon>
    </lineage>
</organism>
<name>A0A133YHD2_9FIRM</name>
<dbReference type="RefSeq" id="WP_066712737.1">
    <property type="nucleotide sequence ID" value="NZ_JARFNM010000001.1"/>
</dbReference>
<dbReference type="Proteomes" id="UP000070080">
    <property type="component" value="Unassembled WGS sequence"/>
</dbReference>